<proteinExistence type="predicted"/>
<sequence length="157" mass="16514">MLLRIAVPIFVFVTLLSYDVAVADSAASPAPVVTAIVTTTTTVPPEPIVVEQVVETTTTTTIAPPAPSSPKDVGAFLSCVRARESGGDYTAVNPSSDAAGAYQMLLSTSNVVAGWMNRPDLIGISASKWLPAEQDEGAMVLYAHMGESPWYYPPKPC</sequence>
<name>A0A6J7WTY5_9CAUD</name>
<evidence type="ECO:0000313" key="1">
    <source>
        <dbReference type="EMBL" id="CAB5220278.1"/>
    </source>
</evidence>
<organism evidence="1">
    <name type="scientific">uncultured Caudovirales phage</name>
    <dbReference type="NCBI Taxonomy" id="2100421"/>
    <lineage>
        <taxon>Viruses</taxon>
        <taxon>Duplodnaviria</taxon>
        <taxon>Heunggongvirae</taxon>
        <taxon>Uroviricota</taxon>
        <taxon>Caudoviricetes</taxon>
        <taxon>Peduoviridae</taxon>
        <taxon>Maltschvirus</taxon>
        <taxon>Maltschvirus maltsch</taxon>
    </lineage>
</organism>
<gene>
    <name evidence="1" type="ORF">UFOVP238_14</name>
</gene>
<dbReference type="EMBL" id="LR798283">
    <property type="protein sequence ID" value="CAB5220278.1"/>
    <property type="molecule type" value="Genomic_DNA"/>
</dbReference>
<dbReference type="Gene3D" id="1.10.530.10">
    <property type="match status" value="1"/>
</dbReference>
<accession>A0A6J7WTY5</accession>
<reference evidence="1" key="1">
    <citation type="submission" date="2020-05" db="EMBL/GenBank/DDBJ databases">
        <authorList>
            <person name="Chiriac C."/>
            <person name="Salcher M."/>
            <person name="Ghai R."/>
            <person name="Kavagutti S V."/>
        </authorList>
    </citation>
    <scope>NUCLEOTIDE SEQUENCE</scope>
</reference>
<protein>
    <submittedName>
        <fullName evidence="1">Transglycosylase-like</fullName>
    </submittedName>
</protein>